<feature type="compositionally biased region" description="Basic and acidic residues" evidence="1">
    <location>
        <begin position="148"/>
        <end position="166"/>
    </location>
</feature>
<comment type="caution">
    <text evidence="2">The sequence shown here is derived from an EMBL/GenBank/DDBJ whole genome shotgun (WGS) entry which is preliminary data.</text>
</comment>
<proteinExistence type="predicted"/>
<dbReference type="STRING" id="1869.MB27_24070"/>
<dbReference type="AlphaFoldDB" id="A0A0A6UGK3"/>
<keyword evidence="3" id="KW-1185">Reference proteome</keyword>
<organism evidence="2 3">
    <name type="scientific">Actinoplanes utahensis</name>
    <dbReference type="NCBI Taxonomy" id="1869"/>
    <lineage>
        <taxon>Bacteria</taxon>
        <taxon>Bacillati</taxon>
        <taxon>Actinomycetota</taxon>
        <taxon>Actinomycetes</taxon>
        <taxon>Micromonosporales</taxon>
        <taxon>Micromonosporaceae</taxon>
        <taxon>Actinoplanes</taxon>
    </lineage>
</organism>
<feature type="region of interest" description="Disordered" evidence="1">
    <location>
        <begin position="84"/>
        <end position="274"/>
    </location>
</feature>
<dbReference type="EMBL" id="JRTT01000030">
    <property type="protein sequence ID" value="KHD75175.1"/>
    <property type="molecule type" value="Genomic_DNA"/>
</dbReference>
<reference evidence="2 3" key="1">
    <citation type="submission" date="2014-10" db="EMBL/GenBank/DDBJ databases">
        <title>Draft genome sequence of Actinoplanes utahensis NRRL 12052.</title>
        <authorList>
            <person name="Velasco-Bucheli B."/>
            <person name="del Cerro C."/>
            <person name="Hormigo D."/>
            <person name="Garcia J.L."/>
            <person name="Acebal C."/>
            <person name="Arroyo M."/>
            <person name="de la Mata I."/>
        </authorList>
    </citation>
    <scope>NUCLEOTIDE SEQUENCE [LARGE SCALE GENOMIC DNA]</scope>
    <source>
        <strain evidence="2 3">NRRL 12052</strain>
    </source>
</reference>
<accession>A0A0A6UGK3</accession>
<feature type="compositionally biased region" description="Basic residues" evidence="1">
    <location>
        <begin position="260"/>
        <end position="270"/>
    </location>
</feature>
<feature type="compositionally biased region" description="Low complexity" evidence="1">
    <location>
        <begin position="104"/>
        <end position="115"/>
    </location>
</feature>
<dbReference type="Proteomes" id="UP000054537">
    <property type="component" value="Unassembled WGS sequence"/>
</dbReference>
<gene>
    <name evidence="2" type="ORF">MB27_24070</name>
</gene>
<feature type="compositionally biased region" description="Basic residues" evidence="1">
    <location>
        <begin position="167"/>
        <end position="198"/>
    </location>
</feature>
<evidence type="ECO:0000313" key="2">
    <source>
        <dbReference type="EMBL" id="KHD75175.1"/>
    </source>
</evidence>
<protein>
    <submittedName>
        <fullName evidence="2">Uncharacterized protein</fullName>
    </submittedName>
</protein>
<feature type="compositionally biased region" description="Basic and acidic residues" evidence="1">
    <location>
        <begin position="228"/>
        <end position="240"/>
    </location>
</feature>
<sequence>MEGAGRRTTELFSARPVSARPCCVRLLCARLFSARRVPGRHQLDPQRPTAFPLQHQGVLLVGGNPADAQPLPQTRPRIVGQHRPRIGEPLANPAEHTLPRITPGGIRRLTTLGRRQPQRVEEAVDRRPRPDLRDPDRESAARAVRPRIVAEKRRPLPADHPVDLRAPRRGQHDRRREVHQRRRLRRHRHQPGHRHLPARPRLPVVPAGRRPLLRESRAVTTAGPGRNRRPDDLGSPDDLRAAGPPGERHHRLVRPDQQHLRGRTPRQRPRQHTEPMLLRPDRNVQNMRPLIREPAAVAGHPDLDRVVQRGRVRPYGRGPALVRTRQNILVGGRHLPGQALGRMRGRSLRTGHRTTSIDGRKISTRWTQRLRSLKPGEAAA</sequence>
<evidence type="ECO:0000256" key="1">
    <source>
        <dbReference type="SAM" id="MobiDB-lite"/>
    </source>
</evidence>
<feature type="compositionally biased region" description="Basic and acidic residues" evidence="1">
    <location>
        <begin position="118"/>
        <end position="140"/>
    </location>
</feature>
<evidence type="ECO:0000313" key="3">
    <source>
        <dbReference type="Proteomes" id="UP000054537"/>
    </source>
</evidence>
<name>A0A0A6UGK3_ACTUT</name>